<keyword evidence="2" id="KW-1185">Reference proteome</keyword>
<reference evidence="1" key="1">
    <citation type="submission" date="2022-04" db="EMBL/GenBank/DDBJ databases">
        <title>Flavobacterium pygoscelis sp. nov. isolated from Chinstrap chick (Pygoscelis antarcticus).</title>
        <authorList>
            <person name="Irgang R."/>
            <person name="Poblete-Morales M."/>
            <person name="Avendano-Herrera R."/>
        </authorList>
    </citation>
    <scope>NUCLEOTIDE SEQUENCE</scope>
    <source>
        <strain evidence="1">I-SCBP12n</strain>
    </source>
</reference>
<organism evidence="1 2">
    <name type="scientific">Flavobacterium pygoscelis</name>
    <dbReference type="NCBI Taxonomy" id="2893176"/>
    <lineage>
        <taxon>Bacteria</taxon>
        <taxon>Pseudomonadati</taxon>
        <taxon>Bacteroidota</taxon>
        <taxon>Flavobacteriia</taxon>
        <taxon>Flavobacteriales</taxon>
        <taxon>Flavobacteriaceae</taxon>
        <taxon>Flavobacterium</taxon>
    </lineage>
</organism>
<proteinExistence type="predicted"/>
<dbReference type="Proteomes" id="UP001139260">
    <property type="component" value="Unassembled WGS sequence"/>
</dbReference>
<evidence type="ECO:0000313" key="1">
    <source>
        <dbReference type="EMBL" id="MCK8140902.1"/>
    </source>
</evidence>
<accession>A0A9X2BK62</accession>
<evidence type="ECO:0000313" key="2">
    <source>
        <dbReference type="Proteomes" id="UP001139260"/>
    </source>
</evidence>
<gene>
    <name evidence="1" type="ORF">MW871_03245</name>
</gene>
<dbReference type="EMBL" id="JALNUB010000002">
    <property type="protein sequence ID" value="MCK8140902.1"/>
    <property type="molecule type" value="Genomic_DNA"/>
</dbReference>
<dbReference type="RefSeq" id="WP_248427540.1">
    <property type="nucleotide sequence ID" value="NZ_JALNUB010000002.1"/>
</dbReference>
<protein>
    <submittedName>
        <fullName evidence="1">Uncharacterized protein</fullName>
    </submittedName>
</protein>
<name>A0A9X2BK62_9FLAO</name>
<comment type="caution">
    <text evidence="1">The sequence shown here is derived from an EMBL/GenBank/DDBJ whole genome shotgun (WGS) entry which is preliminary data.</text>
</comment>
<dbReference type="AlphaFoldDB" id="A0A9X2BK62"/>
<sequence length="201" mass="22841">MYKISVLLILCLSFNINYSQKKKSSKKITGVTLAKIDNIRAEVSNNNFYLLIVNKEVSNDTIQLKKIPDPKLLLECKITPFTAKGIKLYNLSWLESSSIISPSKTEESSSINNEIFDVFSKEILISNVQSVIKIKETNFVDKDQSATQTIQKVRNAGFMLNVTNEGDIILKNKTQENKLTYNLTDKKFENVSNVIPKKKKK</sequence>